<keyword evidence="2 6" id="KW-0349">Heme</keyword>
<feature type="domain" description="Cytochrome c" evidence="8">
    <location>
        <begin position="27"/>
        <end position="110"/>
    </location>
</feature>
<organism evidence="9 10">
    <name type="scientific">Candidatus Thiodiazotropha endolucinida</name>
    <dbReference type="NCBI Taxonomy" id="1655433"/>
    <lineage>
        <taxon>Bacteria</taxon>
        <taxon>Pseudomonadati</taxon>
        <taxon>Pseudomonadota</taxon>
        <taxon>Gammaproteobacteria</taxon>
        <taxon>Chromatiales</taxon>
        <taxon>Sedimenticolaceae</taxon>
        <taxon>Candidatus Thiodiazotropha</taxon>
    </lineage>
</organism>
<dbReference type="InterPro" id="IPR036909">
    <property type="entry name" value="Cyt_c-like_dom_sf"/>
</dbReference>
<evidence type="ECO:0000256" key="6">
    <source>
        <dbReference type="PROSITE-ProRule" id="PRU00433"/>
    </source>
</evidence>
<sequence>MKKSSYIGLYLCGLIATSLISSAYAETDNIDSANLYLAKACAGCHGVDGRSPVDPYYPKIAGQNEGYLYNQLRDMKNGSRNNSQSNIMKGIMTAVSEKEMRAIAAWLAKQ</sequence>
<evidence type="ECO:0000256" key="5">
    <source>
        <dbReference type="ARBA" id="ARBA00023004"/>
    </source>
</evidence>
<dbReference type="PANTHER" id="PTHR33751">
    <property type="entry name" value="CBB3-TYPE CYTOCHROME C OXIDASE SUBUNIT FIXP"/>
    <property type="match status" value="1"/>
</dbReference>
<dbReference type="GO" id="GO:0046872">
    <property type="term" value="F:metal ion binding"/>
    <property type="evidence" value="ECO:0007669"/>
    <property type="project" value="UniProtKB-KW"/>
</dbReference>
<dbReference type="Gene3D" id="1.10.760.10">
    <property type="entry name" value="Cytochrome c-like domain"/>
    <property type="match status" value="1"/>
</dbReference>
<dbReference type="Pfam" id="PF00034">
    <property type="entry name" value="Cytochrom_C"/>
    <property type="match status" value="1"/>
</dbReference>
<keyword evidence="10" id="KW-1185">Reference proteome</keyword>
<dbReference type="AlphaFoldDB" id="A0A7Z1AF00"/>
<evidence type="ECO:0000256" key="3">
    <source>
        <dbReference type="ARBA" id="ARBA00022723"/>
    </source>
</evidence>
<evidence type="ECO:0000313" key="9">
    <source>
        <dbReference type="EMBL" id="ODJ86634.1"/>
    </source>
</evidence>
<dbReference type="OrthoDB" id="9796421at2"/>
<dbReference type="EMBL" id="MARB01000019">
    <property type="protein sequence ID" value="ODJ86634.1"/>
    <property type="molecule type" value="Genomic_DNA"/>
</dbReference>
<dbReference type="SUPFAM" id="SSF46626">
    <property type="entry name" value="Cytochrome c"/>
    <property type="match status" value="1"/>
</dbReference>
<dbReference type="InterPro" id="IPR050597">
    <property type="entry name" value="Cytochrome_c_Oxidase_Subunit"/>
</dbReference>
<name>A0A7Z1AF00_9GAMM</name>
<protein>
    <submittedName>
        <fullName evidence="9">Cytochrome c4</fullName>
    </submittedName>
</protein>
<dbReference type="PROSITE" id="PS51007">
    <property type="entry name" value="CYTC"/>
    <property type="match status" value="1"/>
</dbReference>
<evidence type="ECO:0000256" key="2">
    <source>
        <dbReference type="ARBA" id="ARBA00022617"/>
    </source>
</evidence>
<keyword evidence="3 6" id="KW-0479">Metal-binding</keyword>
<keyword evidence="4" id="KW-0249">Electron transport</keyword>
<feature type="chain" id="PRO_5030931934" evidence="7">
    <location>
        <begin position="26"/>
        <end position="110"/>
    </location>
</feature>
<keyword evidence="1" id="KW-0813">Transport</keyword>
<dbReference type="Proteomes" id="UP000094769">
    <property type="component" value="Unassembled WGS sequence"/>
</dbReference>
<proteinExistence type="predicted"/>
<evidence type="ECO:0000256" key="7">
    <source>
        <dbReference type="SAM" id="SignalP"/>
    </source>
</evidence>
<keyword evidence="5 6" id="KW-0408">Iron</keyword>
<accession>A0A7Z1AF00</accession>
<evidence type="ECO:0000256" key="1">
    <source>
        <dbReference type="ARBA" id="ARBA00022448"/>
    </source>
</evidence>
<evidence type="ECO:0000259" key="8">
    <source>
        <dbReference type="PROSITE" id="PS51007"/>
    </source>
</evidence>
<dbReference type="RefSeq" id="WP_069126835.1">
    <property type="nucleotide sequence ID" value="NZ_MARB01000019.1"/>
</dbReference>
<feature type="signal peptide" evidence="7">
    <location>
        <begin position="1"/>
        <end position="25"/>
    </location>
</feature>
<dbReference type="GO" id="GO:0009055">
    <property type="term" value="F:electron transfer activity"/>
    <property type="evidence" value="ECO:0007669"/>
    <property type="project" value="InterPro"/>
</dbReference>
<reference evidence="9 10" key="1">
    <citation type="submission" date="2016-06" db="EMBL/GenBank/DDBJ databases">
        <title>Genome sequence of endosymbiont of Candidatus Endolucinida thiodiazotropha.</title>
        <authorList>
            <person name="Poehlein A."/>
            <person name="Koenig S."/>
            <person name="Heiden S.E."/>
            <person name="Thuermer A."/>
            <person name="Voget S."/>
            <person name="Daniel R."/>
            <person name="Markert S."/>
            <person name="Gros O."/>
            <person name="Schweder T."/>
        </authorList>
    </citation>
    <scope>NUCLEOTIDE SEQUENCE [LARGE SCALE GENOMIC DNA]</scope>
    <source>
        <strain evidence="9 10">COS</strain>
    </source>
</reference>
<dbReference type="InterPro" id="IPR009056">
    <property type="entry name" value="Cyt_c-like_dom"/>
</dbReference>
<evidence type="ECO:0000256" key="4">
    <source>
        <dbReference type="ARBA" id="ARBA00022982"/>
    </source>
</evidence>
<evidence type="ECO:0000313" key="10">
    <source>
        <dbReference type="Proteomes" id="UP000094769"/>
    </source>
</evidence>
<comment type="caution">
    <text evidence="9">The sequence shown here is derived from an EMBL/GenBank/DDBJ whole genome shotgun (WGS) entry which is preliminary data.</text>
</comment>
<gene>
    <name evidence="9" type="primary">cc4_5</name>
    <name evidence="9" type="ORF">CODIS_31170</name>
</gene>
<keyword evidence="7" id="KW-0732">Signal</keyword>
<dbReference type="GO" id="GO:0020037">
    <property type="term" value="F:heme binding"/>
    <property type="evidence" value="ECO:0007669"/>
    <property type="project" value="InterPro"/>
</dbReference>
<dbReference type="PANTHER" id="PTHR33751:SF9">
    <property type="entry name" value="CYTOCHROME C4"/>
    <property type="match status" value="1"/>
</dbReference>